<dbReference type="HOGENOM" id="CLU_1428017_0_0_1"/>
<dbReference type="PANTHER" id="PTHR28037:SF1">
    <property type="entry name" value="ALCOHOL O-ACETYLTRANSFERASE 1-RELATED"/>
    <property type="match status" value="1"/>
</dbReference>
<dbReference type="VEuPathDB" id="FungiDB:FOC1_g10000232"/>
<dbReference type="Proteomes" id="UP000016928">
    <property type="component" value="Unassembled WGS sequence"/>
</dbReference>
<dbReference type="STRING" id="1229664.N4U0I8"/>
<reference evidence="2" key="2">
    <citation type="journal article" date="2014" name="PLoS ONE">
        <title>Genome and Transcriptome Analysis of the Fungal Pathogen Fusarium oxysporum f. sp. cubense Causing Banana Vascular Wilt Disease.</title>
        <authorList>
            <person name="Guo L."/>
            <person name="Han L."/>
            <person name="Yang L."/>
            <person name="Zeng H."/>
            <person name="Fan D."/>
            <person name="Zhu Y."/>
            <person name="Feng Y."/>
            <person name="Wang G."/>
            <person name="Peng C."/>
            <person name="Jiang X."/>
            <person name="Zhou D."/>
            <person name="Ni P."/>
            <person name="Liang C."/>
            <person name="Liu L."/>
            <person name="Wang J."/>
            <person name="Mao C."/>
            <person name="Fang X."/>
            <person name="Peng M."/>
            <person name="Huang J."/>
        </authorList>
    </citation>
    <scope>NUCLEOTIDE SEQUENCE [LARGE SCALE GENOMIC DNA]</scope>
    <source>
        <strain evidence="2">race 1</strain>
    </source>
</reference>
<dbReference type="PANTHER" id="PTHR28037">
    <property type="entry name" value="ALCOHOL O-ACETYLTRANSFERASE 1-RELATED"/>
    <property type="match status" value="1"/>
</dbReference>
<dbReference type="GO" id="GO:0008080">
    <property type="term" value="F:N-acetyltransferase activity"/>
    <property type="evidence" value="ECO:0007669"/>
    <property type="project" value="TreeGrafter"/>
</dbReference>
<name>N4U0I8_FUSC1</name>
<proteinExistence type="predicted"/>
<gene>
    <name evidence="1" type="ORF">FOC1_g10000232</name>
</gene>
<dbReference type="AlphaFoldDB" id="N4U0I8"/>
<evidence type="ECO:0000313" key="1">
    <source>
        <dbReference type="EMBL" id="ENH69348.1"/>
    </source>
</evidence>
<dbReference type="InterPro" id="IPR052058">
    <property type="entry name" value="Alcohol_O-acetyltransferase"/>
</dbReference>
<evidence type="ECO:0000313" key="2">
    <source>
        <dbReference type="Proteomes" id="UP000016928"/>
    </source>
</evidence>
<dbReference type="EMBL" id="KB730217">
    <property type="protein sequence ID" value="ENH69348.1"/>
    <property type="molecule type" value="Genomic_DNA"/>
</dbReference>
<sequence length="190" mass="21756">MVEQAFARAILQHPLFTVGRVNDESKKLCWVRLDRIDLNIHVEWKTVPESEDYDRVLQDTLELQVNTNYTHLETRPQWRSVILGSAESKFIDIVFVVKKLSTFAIAGCMCTGLLHALALVSLATRLPETKAQAFESGTPVCLRQFHRPGSYKLDVERTAFNCITYWSYIFDQNVVAKVRKQVRNVIGEPS</sequence>
<organism evidence="1 2">
    <name type="scientific">Fusarium oxysporum f. sp. cubense (strain race 1)</name>
    <name type="common">Panama disease fungus</name>
    <dbReference type="NCBI Taxonomy" id="1229664"/>
    <lineage>
        <taxon>Eukaryota</taxon>
        <taxon>Fungi</taxon>
        <taxon>Dikarya</taxon>
        <taxon>Ascomycota</taxon>
        <taxon>Pezizomycotina</taxon>
        <taxon>Sordariomycetes</taxon>
        <taxon>Hypocreomycetidae</taxon>
        <taxon>Hypocreales</taxon>
        <taxon>Nectriaceae</taxon>
        <taxon>Fusarium</taxon>
        <taxon>Fusarium oxysporum species complex</taxon>
    </lineage>
</organism>
<accession>N4U0I8</accession>
<reference evidence="2" key="1">
    <citation type="submission" date="2012-09" db="EMBL/GenBank/DDBJ databases">
        <title>Genome sequencing and comparative transcriptomics of race 1 and race 4 of banana pathogen: Fusarium oxysporum f. sp. cubense.</title>
        <authorList>
            <person name="Fang X."/>
            <person name="Huang J."/>
        </authorList>
    </citation>
    <scope>NUCLEOTIDE SEQUENCE [LARGE SCALE GENOMIC DNA]</scope>
    <source>
        <strain evidence="2">race 1</strain>
    </source>
</reference>
<protein>
    <submittedName>
        <fullName evidence="1">Uncharacterized protein</fullName>
    </submittedName>
</protein>